<dbReference type="Gene3D" id="3.40.710.10">
    <property type="entry name" value="DD-peptidase/beta-lactamase superfamily"/>
    <property type="match status" value="1"/>
</dbReference>
<gene>
    <name evidence="3" type="primary">dacB</name>
    <name evidence="3" type="ORF">EGI11_02130</name>
</gene>
<dbReference type="InterPro" id="IPR012338">
    <property type="entry name" value="Beta-lactam/transpept-like"/>
</dbReference>
<dbReference type="Pfam" id="PF02113">
    <property type="entry name" value="Peptidase_S13"/>
    <property type="match status" value="1"/>
</dbReference>
<comment type="similarity">
    <text evidence="1">Belongs to the peptidase S13 family.</text>
</comment>
<dbReference type="Gene3D" id="3.50.80.20">
    <property type="entry name" value="D-Ala-D-Ala carboxypeptidase C, peptidase S13"/>
    <property type="match status" value="1"/>
</dbReference>
<dbReference type="InterPro" id="IPR000667">
    <property type="entry name" value="Peptidase_S13"/>
</dbReference>
<dbReference type="PANTHER" id="PTHR30023:SF0">
    <property type="entry name" value="PENICILLIN-SENSITIVE CARBOXYPEPTIDASE A"/>
    <property type="match status" value="1"/>
</dbReference>
<dbReference type="EMBL" id="RJUG01000001">
    <property type="protein sequence ID" value="ROI10714.1"/>
    <property type="molecule type" value="Genomic_DNA"/>
</dbReference>
<reference evidence="4" key="1">
    <citation type="submission" date="2018-11" db="EMBL/GenBank/DDBJ databases">
        <title>Proposal to divide the Flavobacteriaceae and reorganize its genera based on Amino Acid Identity values calculated from whole genome sequences.</title>
        <authorList>
            <person name="Nicholson A.C."/>
            <person name="Gulvik C.A."/>
            <person name="Whitney A.M."/>
            <person name="Humrighouse B.W."/>
            <person name="Bell M."/>
            <person name="Holmes B."/>
            <person name="Steigerwalt A."/>
            <person name="Villarma A."/>
            <person name="Sheth M."/>
            <person name="Batra D."/>
            <person name="Pryor J."/>
            <person name="Bernardet J.-F."/>
            <person name="Hugo C."/>
            <person name="Kampfer P."/>
            <person name="Newman J."/>
            <person name="Mcquiston J.R."/>
        </authorList>
    </citation>
    <scope>NUCLEOTIDE SEQUENCE [LARGE SCALE GENOMIC DNA]</scope>
    <source>
        <strain evidence="4">H3056</strain>
    </source>
</reference>
<dbReference type="PRINTS" id="PR00922">
    <property type="entry name" value="DADACBPTASE3"/>
</dbReference>
<keyword evidence="3" id="KW-0645">Protease</keyword>
<accession>A0A3N0X004</accession>
<protein>
    <submittedName>
        <fullName evidence="3">D-alanyl-D-alanine carboxypeptidase/D-alanyl-D-alanine-endopeptidase</fullName>
        <ecNumber evidence="3">3.4.16.4</ecNumber>
    </submittedName>
</protein>
<dbReference type="AlphaFoldDB" id="A0A3N0X004"/>
<dbReference type="SUPFAM" id="SSF56601">
    <property type="entry name" value="beta-lactamase/transpeptidase-like"/>
    <property type="match status" value="1"/>
</dbReference>
<dbReference type="RefSeq" id="WP_123264802.1">
    <property type="nucleotide sequence ID" value="NZ_RJUG01000001.1"/>
</dbReference>
<evidence type="ECO:0000256" key="1">
    <source>
        <dbReference type="ARBA" id="ARBA00006096"/>
    </source>
</evidence>
<evidence type="ECO:0000256" key="2">
    <source>
        <dbReference type="ARBA" id="ARBA00022801"/>
    </source>
</evidence>
<name>A0A3N0X004_9FLAO</name>
<reference evidence="4" key="2">
    <citation type="submission" date="2018-11" db="EMBL/GenBank/DDBJ databases">
        <title>Proposal to divide the Flavobacteriaceae and reorganize its genera based on Amino Acid Identity values calculated from whole genome sequences.</title>
        <authorList>
            <person name="Nicholson A.C."/>
            <person name="Gulvik C.A."/>
            <person name="Whitney A.M."/>
            <person name="Humrighouse B.W."/>
            <person name="Bell M."/>
            <person name="Holmens B."/>
            <person name="Steigerwalt A."/>
            <person name="Villarma A."/>
            <person name="Sheth M."/>
            <person name="Batra D."/>
            <person name="Pryor J."/>
            <person name="Bernardet J.-F."/>
            <person name="Hugo C."/>
            <person name="Kampfer P."/>
            <person name="Newman J."/>
            <person name="Mcquiston J.R."/>
        </authorList>
    </citation>
    <scope>NUCLEOTIDE SEQUENCE [LARGE SCALE GENOMIC DNA]</scope>
    <source>
        <strain evidence="4">H3056</strain>
    </source>
</reference>
<keyword evidence="2 3" id="KW-0378">Hydrolase</keyword>
<sequence>MKSLIPALFLISQLSFSQTISQKLDDSTRKLLSSEAAYSANLSFYVAEENGTLVYEYNGNKGLSTASTQKIFTAAAALETFGKDFQYTTTISYDGNLSGNTLNGDLYLTSNGDPTLGSWRYDGYKPENFKQKLLQALKDKGVSQITGNLIIDDSYFDFQTVPGGWPWNDLGNYYGAGVWGINWRENQFDMEMVNGKLKNTNVELPNVQWVNEVSAGGSSDQSLIFTAPHSDVAFINGKLPAKSITVSGAMPNPPLTLGTEIVSWLKTSNIDFKGKVETVSGQKILGAKMANFPKNNVLMEYKSPTLDKIVYWFMRKSVNLYGETLIKTLAKEKKHAGSFDAGISYLKDFWKSKGIQSSMINFADGSGLSPQNYVSARAEVQALIYSKKQPWFPEFFDGFPTQGNGMKMKSGTMKDTKSFAGYQTSRDGKKYVFAIIINNYQGSNISDALYQVLNSLK</sequence>
<dbReference type="GO" id="GO:0000270">
    <property type="term" value="P:peptidoglycan metabolic process"/>
    <property type="evidence" value="ECO:0007669"/>
    <property type="project" value="TreeGrafter"/>
</dbReference>
<dbReference type="GO" id="GO:0009002">
    <property type="term" value="F:serine-type D-Ala-D-Ala carboxypeptidase activity"/>
    <property type="evidence" value="ECO:0007669"/>
    <property type="project" value="UniProtKB-EC"/>
</dbReference>
<dbReference type="OrthoDB" id="9802627at2"/>
<proteinExistence type="inferred from homology"/>
<dbReference type="Proteomes" id="UP000270224">
    <property type="component" value="Unassembled WGS sequence"/>
</dbReference>
<dbReference type="EC" id="3.4.16.4" evidence="3"/>
<dbReference type="GO" id="GO:0006508">
    <property type="term" value="P:proteolysis"/>
    <property type="evidence" value="ECO:0007669"/>
    <property type="project" value="InterPro"/>
</dbReference>
<keyword evidence="3" id="KW-0121">Carboxypeptidase</keyword>
<evidence type="ECO:0000313" key="3">
    <source>
        <dbReference type="EMBL" id="ROI10714.1"/>
    </source>
</evidence>
<organism evidence="3 4">
    <name type="scientific">Kaistella daneshvariae</name>
    <dbReference type="NCBI Taxonomy" id="2487074"/>
    <lineage>
        <taxon>Bacteria</taxon>
        <taxon>Pseudomonadati</taxon>
        <taxon>Bacteroidota</taxon>
        <taxon>Flavobacteriia</taxon>
        <taxon>Flavobacteriales</taxon>
        <taxon>Weeksellaceae</taxon>
        <taxon>Chryseobacterium group</taxon>
        <taxon>Kaistella</taxon>
    </lineage>
</organism>
<dbReference type="NCBIfam" id="TIGR00666">
    <property type="entry name" value="PBP4"/>
    <property type="match status" value="1"/>
</dbReference>
<evidence type="ECO:0000313" key="4">
    <source>
        <dbReference type="Proteomes" id="UP000270224"/>
    </source>
</evidence>
<dbReference type="PANTHER" id="PTHR30023">
    <property type="entry name" value="D-ALANYL-D-ALANINE CARBOXYPEPTIDASE"/>
    <property type="match status" value="1"/>
</dbReference>
<comment type="caution">
    <text evidence="3">The sequence shown here is derived from an EMBL/GenBank/DDBJ whole genome shotgun (WGS) entry which is preliminary data.</text>
</comment>